<dbReference type="RefSeq" id="XP_068353722.1">
    <property type="nucleotide sequence ID" value="XM_068493990.1"/>
</dbReference>
<dbReference type="EMBL" id="MLAK01000949">
    <property type="protein sequence ID" value="OHT00586.1"/>
    <property type="molecule type" value="Genomic_DNA"/>
</dbReference>
<comment type="subcellular location">
    <subcellularLocation>
        <location evidence="1">Membrane</location>
        <topology evidence="1">Multi-pass membrane protein</topology>
    </subcellularLocation>
</comment>
<dbReference type="PIRSF" id="PIRSF005225">
    <property type="entry name" value="LAG1_LAC1"/>
    <property type="match status" value="1"/>
</dbReference>
<feature type="transmembrane region" description="Helical" evidence="5">
    <location>
        <begin position="23"/>
        <end position="43"/>
    </location>
</feature>
<organism evidence="7 8">
    <name type="scientific">Tritrichomonas foetus</name>
    <dbReference type="NCBI Taxonomy" id="1144522"/>
    <lineage>
        <taxon>Eukaryota</taxon>
        <taxon>Metamonada</taxon>
        <taxon>Parabasalia</taxon>
        <taxon>Tritrichomonadida</taxon>
        <taxon>Tritrichomonadidae</taxon>
        <taxon>Tritrichomonas</taxon>
    </lineage>
</organism>
<dbReference type="PANTHER" id="PTHR12560">
    <property type="entry name" value="LONGEVITY ASSURANCE FACTOR 1 LAG1"/>
    <property type="match status" value="1"/>
</dbReference>
<feature type="transmembrane region" description="Helical" evidence="5">
    <location>
        <begin position="192"/>
        <end position="216"/>
    </location>
</feature>
<dbReference type="Pfam" id="PF03798">
    <property type="entry name" value="TRAM_LAG1_CLN8"/>
    <property type="match status" value="1"/>
</dbReference>
<evidence type="ECO:0000313" key="7">
    <source>
        <dbReference type="EMBL" id="OHT00586.1"/>
    </source>
</evidence>
<dbReference type="VEuPathDB" id="TrichDB:TRFO_07929"/>
<dbReference type="PANTHER" id="PTHR12560:SF0">
    <property type="entry name" value="LD18904P"/>
    <property type="match status" value="1"/>
</dbReference>
<evidence type="ECO:0000313" key="8">
    <source>
        <dbReference type="Proteomes" id="UP000179807"/>
    </source>
</evidence>
<dbReference type="GO" id="GO:0046513">
    <property type="term" value="P:ceramide biosynthetic process"/>
    <property type="evidence" value="ECO:0007669"/>
    <property type="project" value="InterPro"/>
</dbReference>
<proteinExistence type="predicted"/>
<reference evidence="7" key="1">
    <citation type="submission" date="2016-10" db="EMBL/GenBank/DDBJ databases">
        <authorList>
            <person name="Benchimol M."/>
            <person name="Almeida L.G."/>
            <person name="Vasconcelos A.T."/>
            <person name="Perreira-Neves A."/>
            <person name="Rosa I.A."/>
            <person name="Tasca T."/>
            <person name="Bogo M.R."/>
            <person name="de Souza W."/>
        </authorList>
    </citation>
    <scope>NUCLEOTIDE SEQUENCE [LARGE SCALE GENOMIC DNA]</scope>
    <source>
        <strain evidence="7">K</strain>
    </source>
</reference>
<dbReference type="AlphaFoldDB" id="A0A1J4JPB5"/>
<evidence type="ECO:0000256" key="1">
    <source>
        <dbReference type="ARBA" id="ARBA00004141"/>
    </source>
</evidence>
<accession>A0A1J4JPB5</accession>
<evidence type="ECO:0000256" key="5">
    <source>
        <dbReference type="SAM" id="Phobius"/>
    </source>
</evidence>
<evidence type="ECO:0000256" key="3">
    <source>
        <dbReference type="ARBA" id="ARBA00022989"/>
    </source>
</evidence>
<evidence type="ECO:0000259" key="6">
    <source>
        <dbReference type="SMART" id="SM00724"/>
    </source>
</evidence>
<comment type="caution">
    <text evidence="7">The sequence shown here is derived from an EMBL/GenBank/DDBJ whole genome shotgun (WGS) entry which is preliminary data.</text>
</comment>
<gene>
    <name evidence="7" type="ORF">TRFO_07929</name>
</gene>
<keyword evidence="8" id="KW-1185">Reference proteome</keyword>
<dbReference type="SMART" id="SM00724">
    <property type="entry name" value="TLC"/>
    <property type="match status" value="1"/>
</dbReference>
<dbReference type="InterPro" id="IPR016439">
    <property type="entry name" value="Lag1/Lac1-like"/>
</dbReference>
<dbReference type="GO" id="GO:0050291">
    <property type="term" value="F:sphingosine N-acyltransferase activity"/>
    <property type="evidence" value="ECO:0007669"/>
    <property type="project" value="InterPro"/>
</dbReference>
<feature type="transmembrane region" description="Helical" evidence="5">
    <location>
        <begin position="167"/>
        <end position="186"/>
    </location>
</feature>
<dbReference type="InterPro" id="IPR006634">
    <property type="entry name" value="TLC-dom"/>
</dbReference>
<keyword evidence="2 5" id="KW-0812">Transmembrane</keyword>
<protein>
    <submittedName>
        <fullName evidence="7">Longevity assurance protein</fullName>
    </submittedName>
</protein>
<feature type="transmembrane region" description="Helical" evidence="5">
    <location>
        <begin position="136"/>
        <end position="155"/>
    </location>
</feature>
<keyword evidence="3 5" id="KW-1133">Transmembrane helix</keyword>
<dbReference type="GO" id="GO:0016020">
    <property type="term" value="C:membrane"/>
    <property type="evidence" value="ECO:0007669"/>
    <property type="project" value="UniProtKB-SubCell"/>
</dbReference>
<evidence type="ECO:0000256" key="2">
    <source>
        <dbReference type="ARBA" id="ARBA00022692"/>
    </source>
</evidence>
<dbReference type="GO" id="GO:0005783">
    <property type="term" value="C:endoplasmic reticulum"/>
    <property type="evidence" value="ECO:0007669"/>
    <property type="project" value="TreeGrafter"/>
</dbReference>
<feature type="transmembrane region" description="Helical" evidence="5">
    <location>
        <begin position="228"/>
        <end position="247"/>
    </location>
</feature>
<dbReference type="OrthoDB" id="537032at2759"/>
<evidence type="ECO:0000256" key="4">
    <source>
        <dbReference type="ARBA" id="ARBA00023136"/>
    </source>
</evidence>
<dbReference type="Proteomes" id="UP000179807">
    <property type="component" value="Unassembled WGS sequence"/>
</dbReference>
<feature type="transmembrane region" description="Helical" evidence="5">
    <location>
        <begin position="113"/>
        <end position="130"/>
    </location>
</feature>
<dbReference type="GeneID" id="94828694"/>
<feature type="domain" description="TLC" evidence="6">
    <location>
        <begin position="53"/>
        <end position="260"/>
    </location>
</feature>
<keyword evidence="4 5" id="KW-0472">Membrane</keyword>
<sequence>MSSLSFMEILRQMTVVDQSDLKYLGYASVVYFVYRYIMCNYILNKIGKACRVKNVMKFTHRSFDMVHYVLTCAVGLIAMGQRPYGHCVYYAKNCGDYLGQNPNGFECTILEKIYYIQFTTYYVVDLFYIWTSNEPIMLIIHHFVCISMIFSCVLLKSPVVGPSIMLLHDLVDVPLYVGKILLYLGFNTAKDFALYSFAILCTWFRIINYPMIIYHCLKIAVNDPYMPILYRGTCCLLCVLYILHLIWQKKILDNVIEIIHGAEAHDNRSDEIKKDKND</sequence>
<name>A0A1J4JPB5_9EUKA</name>